<feature type="transmembrane region" description="Helical" evidence="5">
    <location>
        <begin position="412"/>
        <end position="432"/>
    </location>
</feature>
<feature type="transmembrane region" description="Helical" evidence="5">
    <location>
        <begin position="70"/>
        <end position="93"/>
    </location>
</feature>
<feature type="transmembrane region" description="Helical" evidence="5">
    <location>
        <begin position="294"/>
        <end position="321"/>
    </location>
</feature>
<organism evidence="7">
    <name type="scientific">uncultured delta proteobacterium</name>
    <dbReference type="NCBI Taxonomy" id="34034"/>
    <lineage>
        <taxon>Bacteria</taxon>
        <taxon>Deltaproteobacteria</taxon>
        <taxon>environmental samples</taxon>
    </lineage>
</organism>
<dbReference type="SUPFAM" id="SSF161098">
    <property type="entry name" value="MetI-like"/>
    <property type="match status" value="2"/>
</dbReference>
<dbReference type="PANTHER" id="PTHR43496:SF1">
    <property type="entry name" value="POLYGALACTURONAN_RHAMNOGALACTURONAN TRANSPORT SYSTEM PERMEASE PROTEIN YTEP"/>
    <property type="match status" value="1"/>
</dbReference>
<accession>A0A212IXN8</accession>
<protein>
    <submittedName>
        <fullName evidence="7">Polyamine ABC transporter permease component</fullName>
    </submittedName>
</protein>
<dbReference type="GO" id="GO:0055085">
    <property type="term" value="P:transmembrane transport"/>
    <property type="evidence" value="ECO:0007669"/>
    <property type="project" value="InterPro"/>
</dbReference>
<evidence type="ECO:0000256" key="1">
    <source>
        <dbReference type="ARBA" id="ARBA00004141"/>
    </source>
</evidence>
<comment type="similarity">
    <text evidence="5">Belongs to the binding-protein-dependent transport system permease family.</text>
</comment>
<dbReference type="InterPro" id="IPR000515">
    <property type="entry name" value="MetI-like"/>
</dbReference>
<dbReference type="Pfam" id="PF00528">
    <property type="entry name" value="BPD_transp_1"/>
    <property type="match status" value="1"/>
</dbReference>
<dbReference type="PROSITE" id="PS50928">
    <property type="entry name" value="ABC_TM1"/>
    <property type="match status" value="2"/>
</dbReference>
<name>A0A212IXN8_9DELT</name>
<feature type="transmembrane region" description="Helical" evidence="5">
    <location>
        <begin position="139"/>
        <end position="161"/>
    </location>
</feature>
<keyword evidence="5" id="KW-0813">Transport</keyword>
<feature type="domain" description="ABC transmembrane type-1" evidence="6">
    <location>
        <begin position="342"/>
        <end position="537"/>
    </location>
</feature>
<keyword evidence="4 5" id="KW-0472">Membrane</keyword>
<sequence length="541" mass="58106">MTQTPATAPRTFRTPLLLLLILTLFLAVFLVLPLMKLAGRSFFDEGAFTGLACFRLFLDTPGLTAAFTHTIIMGVAVTAITLVLAFTLSYGLTHTRFKGLAACRALALLPLFVPSLFPALGLIYLFGSQGVVTMAVGDIPLYGPLGIILGSVIYTLPHALLPLMNALRDIDADLYTAARTLGAGPWRRFCTVTLPGARYGLVSSGIVVFVLTITDFGVPKVLGGDYAMLATEIFKQVVGMQDFAMGATVSLVLLIPCVPAFLLDGWVRKKQRFQWRGRPYIPAPMPRRDAAFTVLAWLVPALPLAVIAMVVWGSFISFWPYELGLTLANYGFENSVYGAEPFANSLILASVTTVFGIAIIFGGAYLVERCPLPRQIGGLYRLLAILPLAVPGTVLGLAYILAFNTANAPMQAVYGTIPFLACNCIVHFYTVCHFTAAGGLARLDPNYETVGATLGVSRLRTVTRVIVPMQKDVIADMAFYLFVNALTTISAVVFLYSPDTMPASVAVLQMFESGATAQASAMGTMILIAALGARVLRSLVK</sequence>
<feature type="transmembrane region" description="Helical" evidence="5">
    <location>
        <begin position="379"/>
        <end position="400"/>
    </location>
</feature>
<evidence type="ECO:0000313" key="7">
    <source>
        <dbReference type="EMBL" id="SBV91959.1"/>
    </source>
</evidence>
<feature type="transmembrane region" description="Helical" evidence="5">
    <location>
        <begin position="341"/>
        <end position="367"/>
    </location>
</feature>
<evidence type="ECO:0000259" key="6">
    <source>
        <dbReference type="PROSITE" id="PS50928"/>
    </source>
</evidence>
<dbReference type="Gene3D" id="1.10.3720.10">
    <property type="entry name" value="MetI-like"/>
    <property type="match status" value="2"/>
</dbReference>
<feature type="transmembrane region" description="Helical" evidence="5">
    <location>
        <begin position="243"/>
        <end position="263"/>
    </location>
</feature>
<feature type="transmembrane region" description="Helical" evidence="5">
    <location>
        <begin position="517"/>
        <end position="536"/>
    </location>
</feature>
<dbReference type="EMBL" id="FLUQ01000001">
    <property type="protein sequence ID" value="SBV91959.1"/>
    <property type="molecule type" value="Genomic_DNA"/>
</dbReference>
<dbReference type="CDD" id="cd06261">
    <property type="entry name" value="TM_PBP2"/>
    <property type="match status" value="2"/>
</dbReference>
<evidence type="ECO:0000256" key="5">
    <source>
        <dbReference type="RuleBase" id="RU363032"/>
    </source>
</evidence>
<dbReference type="GO" id="GO:0005886">
    <property type="term" value="C:plasma membrane"/>
    <property type="evidence" value="ECO:0007669"/>
    <property type="project" value="UniProtKB-SubCell"/>
</dbReference>
<evidence type="ECO:0000256" key="2">
    <source>
        <dbReference type="ARBA" id="ARBA00022692"/>
    </source>
</evidence>
<dbReference type="InterPro" id="IPR035906">
    <property type="entry name" value="MetI-like_sf"/>
</dbReference>
<keyword evidence="3 5" id="KW-1133">Transmembrane helix</keyword>
<feature type="transmembrane region" description="Helical" evidence="5">
    <location>
        <begin position="197"/>
        <end position="218"/>
    </location>
</feature>
<comment type="subcellular location">
    <subcellularLocation>
        <location evidence="5">Cell membrane</location>
        <topology evidence="5">Multi-pass membrane protein</topology>
    </subcellularLocation>
    <subcellularLocation>
        <location evidence="1">Membrane</location>
        <topology evidence="1">Multi-pass membrane protein</topology>
    </subcellularLocation>
</comment>
<evidence type="ECO:0000256" key="4">
    <source>
        <dbReference type="ARBA" id="ARBA00023136"/>
    </source>
</evidence>
<dbReference type="AlphaFoldDB" id="A0A212IXN8"/>
<keyword evidence="2 5" id="KW-0812">Transmembrane</keyword>
<gene>
    <name evidence="7" type="ORF">KL86DPRO_10279</name>
</gene>
<feature type="transmembrane region" description="Helical" evidence="5">
    <location>
        <begin position="16"/>
        <end position="35"/>
    </location>
</feature>
<dbReference type="PANTHER" id="PTHR43496">
    <property type="entry name" value="PROTEIN LPLB"/>
    <property type="match status" value="1"/>
</dbReference>
<feature type="transmembrane region" description="Helical" evidence="5">
    <location>
        <begin position="105"/>
        <end position="127"/>
    </location>
</feature>
<proteinExistence type="inferred from homology"/>
<reference evidence="7" key="1">
    <citation type="submission" date="2016-04" db="EMBL/GenBank/DDBJ databases">
        <authorList>
            <person name="Evans L.H."/>
            <person name="Alamgir A."/>
            <person name="Owens N."/>
            <person name="Weber N.D."/>
            <person name="Virtaneva K."/>
            <person name="Barbian K."/>
            <person name="Babar A."/>
            <person name="Rosenke K."/>
        </authorList>
    </citation>
    <scope>NUCLEOTIDE SEQUENCE</scope>
    <source>
        <strain evidence="7">86</strain>
    </source>
</reference>
<feature type="domain" description="ABC transmembrane type-1" evidence="6">
    <location>
        <begin position="67"/>
        <end position="264"/>
    </location>
</feature>
<feature type="transmembrane region" description="Helical" evidence="5">
    <location>
        <begin position="478"/>
        <end position="497"/>
    </location>
</feature>
<evidence type="ECO:0000256" key="3">
    <source>
        <dbReference type="ARBA" id="ARBA00022989"/>
    </source>
</evidence>